<accession>A0A4R5AJT2</accession>
<dbReference type="OrthoDB" id="9801445at2"/>
<gene>
    <name evidence="6" type="ORF">E1262_06475</name>
</gene>
<name>A0A4R5AJT2_9ACTN</name>
<dbReference type="RefSeq" id="WP_132102320.1">
    <property type="nucleotide sequence ID" value="NZ_SMLB01000006.1"/>
</dbReference>
<organism evidence="6 7">
    <name type="scientific">Jiangella aurantiaca</name>
    <dbReference type="NCBI Taxonomy" id="2530373"/>
    <lineage>
        <taxon>Bacteria</taxon>
        <taxon>Bacillati</taxon>
        <taxon>Actinomycetota</taxon>
        <taxon>Actinomycetes</taxon>
        <taxon>Jiangellales</taxon>
        <taxon>Jiangellaceae</taxon>
        <taxon>Jiangella</taxon>
    </lineage>
</organism>
<evidence type="ECO:0000313" key="6">
    <source>
        <dbReference type="EMBL" id="TDD71254.1"/>
    </source>
</evidence>
<keyword evidence="3" id="KW-0378">Hydrolase</keyword>
<dbReference type="GO" id="GO:0009231">
    <property type="term" value="P:riboflavin biosynthetic process"/>
    <property type="evidence" value="ECO:0007669"/>
    <property type="project" value="TreeGrafter"/>
</dbReference>
<dbReference type="Proteomes" id="UP000295217">
    <property type="component" value="Unassembled WGS sequence"/>
</dbReference>
<dbReference type="GO" id="GO:0046872">
    <property type="term" value="F:metal ion binding"/>
    <property type="evidence" value="ECO:0007669"/>
    <property type="project" value="UniProtKB-KW"/>
</dbReference>
<keyword evidence="2" id="KW-0479">Metal-binding</keyword>
<evidence type="ECO:0000256" key="4">
    <source>
        <dbReference type="ARBA" id="ARBA00022833"/>
    </source>
</evidence>
<proteinExistence type="inferred from homology"/>
<comment type="caution">
    <text evidence="6">The sequence shown here is derived from an EMBL/GenBank/DDBJ whole genome shotgun (WGS) entry which is preliminary data.</text>
</comment>
<comment type="cofactor">
    <cofactor evidence="1">
        <name>Zn(2+)</name>
        <dbReference type="ChEBI" id="CHEBI:29105"/>
    </cofactor>
</comment>
<dbReference type="SUPFAM" id="SSF102215">
    <property type="entry name" value="Creatininase"/>
    <property type="match status" value="1"/>
</dbReference>
<dbReference type="InterPro" id="IPR003785">
    <property type="entry name" value="Creatininase/forma_Hydrolase"/>
</dbReference>
<sequence>MTDWAGLTWPEVAEAVERQPVALLPFGAVEEHGPHLPLGTDVLAADGLAERLANTAGLLRLPTVPYGQVWSLEHFPGSLSVRDETLVALVTDLAGGLSRAGVRGIVLFSAHLGNAAALRKAARTLAETGGLPAIALTYPGLAEVAKEVRESADSHPSIMHADEIETSVLLALAPDHVRMDRAVTEYPVYPQDFDAAPVRWDTVSRSGVFGDATAATPGKGERVVDHVVRTAADLIAGWRKRVGV</sequence>
<comment type="similarity">
    <text evidence="5">Belongs to the creatininase superfamily.</text>
</comment>
<keyword evidence="7" id="KW-1185">Reference proteome</keyword>
<dbReference type="Pfam" id="PF02633">
    <property type="entry name" value="Creatininase"/>
    <property type="match status" value="1"/>
</dbReference>
<dbReference type="Gene3D" id="3.40.50.10310">
    <property type="entry name" value="Creatininase"/>
    <property type="match status" value="1"/>
</dbReference>
<protein>
    <submittedName>
        <fullName evidence="6">Creatininase family protein</fullName>
    </submittedName>
</protein>
<evidence type="ECO:0000313" key="7">
    <source>
        <dbReference type="Proteomes" id="UP000295217"/>
    </source>
</evidence>
<dbReference type="PANTHER" id="PTHR35005">
    <property type="entry name" value="3-DEHYDRO-SCYLLO-INOSOSE HYDROLASE"/>
    <property type="match status" value="1"/>
</dbReference>
<reference evidence="6 7" key="1">
    <citation type="submission" date="2019-02" db="EMBL/GenBank/DDBJ databases">
        <title>Draft genome sequences of novel Actinobacteria.</title>
        <authorList>
            <person name="Sahin N."/>
            <person name="Ay H."/>
            <person name="Saygin H."/>
        </authorList>
    </citation>
    <scope>NUCLEOTIDE SEQUENCE [LARGE SCALE GENOMIC DNA]</scope>
    <source>
        <strain evidence="6 7">8K307</strain>
    </source>
</reference>
<dbReference type="AlphaFoldDB" id="A0A4R5AJT2"/>
<evidence type="ECO:0000256" key="5">
    <source>
        <dbReference type="ARBA" id="ARBA00024029"/>
    </source>
</evidence>
<dbReference type="InterPro" id="IPR024087">
    <property type="entry name" value="Creatininase-like_sf"/>
</dbReference>
<evidence type="ECO:0000256" key="2">
    <source>
        <dbReference type="ARBA" id="ARBA00022723"/>
    </source>
</evidence>
<dbReference type="GO" id="GO:0016811">
    <property type="term" value="F:hydrolase activity, acting on carbon-nitrogen (but not peptide) bonds, in linear amides"/>
    <property type="evidence" value="ECO:0007669"/>
    <property type="project" value="TreeGrafter"/>
</dbReference>
<evidence type="ECO:0000256" key="3">
    <source>
        <dbReference type="ARBA" id="ARBA00022801"/>
    </source>
</evidence>
<dbReference type="PANTHER" id="PTHR35005:SF1">
    <property type="entry name" value="2-AMINO-5-FORMYLAMINO-6-RIBOSYLAMINOPYRIMIDIN-4(3H)-ONE 5'-MONOPHOSPHATE DEFORMYLASE"/>
    <property type="match status" value="1"/>
</dbReference>
<keyword evidence="4" id="KW-0862">Zinc</keyword>
<evidence type="ECO:0000256" key="1">
    <source>
        <dbReference type="ARBA" id="ARBA00001947"/>
    </source>
</evidence>
<dbReference type="EMBL" id="SMLB01000006">
    <property type="protein sequence ID" value="TDD71254.1"/>
    <property type="molecule type" value="Genomic_DNA"/>
</dbReference>